<dbReference type="InterPro" id="IPR016181">
    <property type="entry name" value="Acyl_CoA_acyltransferase"/>
</dbReference>
<dbReference type="STRING" id="721133.SAMN05216176_106106"/>
<dbReference type="SUPFAM" id="SSF55729">
    <property type="entry name" value="Acyl-CoA N-acyltransferases (Nat)"/>
    <property type="match status" value="1"/>
</dbReference>
<dbReference type="PATRIC" id="fig|1231190.3.peg.2164"/>
<proteinExistence type="predicted"/>
<dbReference type="RefSeq" id="WP_009756462.1">
    <property type="nucleotide sequence ID" value="NZ_AMSI01000006.1"/>
</dbReference>
<dbReference type="AlphaFoldDB" id="K2NX46"/>
<name>K2NX46_9HYPH</name>
<sequence>MEARRGAVGLDSGQRNTVGGADEDKKSTSFVDGVLRLLERTEYRRCDTGEDREEIYNLRYRSYRAHGFVPESTRQITKDELDDLPNCYNFGVYIDGSLVSTVRLHQIDKEVPFGPVIKGFGDVMLPLIERGESCINPSMLAADPELAREYRALPYVTLRPVILAYEYFHSTYCACLIRQEHTAFYRRIFGARQMSEERAYPPISIPLMLFGGVCAKEFGPIVERFPFFRSTRAEQRLLFERPAEGEALSLTVLPTAKYLNNAA</sequence>
<reference evidence="3 4" key="1">
    <citation type="journal article" date="2012" name="J. Bacteriol.">
        <title>Genome Sequence of Nitratireductor indicus Type Strain C115.</title>
        <authorList>
            <person name="Lai Q."/>
            <person name="Li G."/>
            <person name="Yu Z."/>
            <person name="Shao Z."/>
        </authorList>
    </citation>
    <scope>NUCLEOTIDE SEQUENCE [LARGE SCALE GENOMIC DNA]</scope>
    <source>
        <strain evidence="3 4">C115</strain>
    </source>
</reference>
<evidence type="ECO:0000313" key="4">
    <source>
        <dbReference type="Proteomes" id="UP000007374"/>
    </source>
</evidence>
<organism evidence="3 4">
    <name type="scientific">Nitratireductor indicus C115</name>
    <dbReference type="NCBI Taxonomy" id="1231190"/>
    <lineage>
        <taxon>Bacteria</taxon>
        <taxon>Pseudomonadati</taxon>
        <taxon>Pseudomonadota</taxon>
        <taxon>Alphaproteobacteria</taxon>
        <taxon>Hyphomicrobiales</taxon>
        <taxon>Phyllobacteriaceae</taxon>
        <taxon>Nitratireductor</taxon>
    </lineage>
</organism>
<protein>
    <recommendedName>
        <fullName evidence="2">N-acyl amino acid synthase FeeM catalytic core domain-containing protein</fullName>
    </recommendedName>
</protein>
<feature type="domain" description="N-acyl amino acid synthase FeeM catalytic core" evidence="2">
    <location>
        <begin position="54"/>
        <end position="210"/>
    </location>
</feature>
<feature type="region of interest" description="Disordered" evidence="1">
    <location>
        <begin position="1"/>
        <end position="26"/>
    </location>
</feature>
<gene>
    <name evidence="3" type="ORF">NA8A_10368</name>
</gene>
<dbReference type="Gene3D" id="3.40.630.30">
    <property type="match status" value="1"/>
</dbReference>
<evidence type="ECO:0000259" key="2">
    <source>
        <dbReference type="Pfam" id="PF21926"/>
    </source>
</evidence>
<keyword evidence="4" id="KW-1185">Reference proteome</keyword>
<dbReference type="Proteomes" id="UP000007374">
    <property type="component" value="Unassembled WGS sequence"/>
</dbReference>
<dbReference type="EMBL" id="AMSI01000006">
    <property type="protein sequence ID" value="EKF42459.1"/>
    <property type="molecule type" value="Genomic_DNA"/>
</dbReference>
<evidence type="ECO:0000313" key="3">
    <source>
        <dbReference type="EMBL" id="EKF42459.1"/>
    </source>
</evidence>
<comment type="caution">
    <text evidence="3">The sequence shown here is derived from an EMBL/GenBank/DDBJ whole genome shotgun (WGS) entry which is preliminary data.</text>
</comment>
<dbReference type="Pfam" id="PF21926">
    <property type="entry name" value="FeeM"/>
    <property type="match status" value="1"/>
</dbReference>
<evidence type="ECO:0000256" key="1">
    <source>
        <dbReference type="SAM" id="MobiDB-lite"/>
    </source>
</evidence>
<dbReference type="InterPro" id="IPR054597">
    <property type="entry name" value="FeeM_cat"/>
</dbReference>
<dbReference type="OrthoDB" id="9812697at2"/>
<dbReference type="eggNOG" id="COG3916">
    <property type="taxonomic scope" value="Bacteria"/>
</dbReference>
<accession>K2NX46</accession>